<name>A0A7S1VE35_9STRA</name>
<feature type="compositionally biased region" description="Low complexity" evidence="1">
    <location>
        <begin position="148"/>
        <end position="160"/>
    </location>
</feature>
<evidence type="ECO:0000313" key="2">
    <source>
        <dbReference type="EMBL" id="CAD9296956.1"/>
    </source>
</evidence>
<evidence type="ECO:0000256" key="1">
    <source>
        <dbReference type="SAM" id="MobiDB-lite"/>
    </source>
</evidence>
<feature type="compositionally biased region" description="Pro residues" evidence="1">
    <location>
        <begin position="136"/>
        <end position="147"/>
    </location>
</feature>
<feature type="region of interest" description="Disordered" evidence="1">
    <location>
        <begin position="326"/>
        <end position="345"/>
    </location>
</feature>
<feature type="region of interest" description="Disordered" evidence="1">
    <location>
        <begin position="125"/>
        <end position="167"/>
    </location>
</feature>
<reference evidence="2" key="1">
    <citation type="submission" date="2021-01" db="EMBL/GenBank/DDBJ databases">
        <authorList>
            <person name="Corre E."/>
            <person name="Pelletier E."/>
            <person name="Niang G."/>
            <person name="Scheremetjew M."/>
            <person name="Finn R."/>
            <person name="Kale V."/>
            <person name="Holt S."/>
            <person name="Cochrane G."/>
            <person name="Meng A."/>
            <person name="Brown T."/>
            <person name="Cohen L."/>
        </authorList>
    </citation>
    <scope>NUCLEOTIDE SEQUENCE</scope>
    <source>
        <strain evidence="2">CCMP 410</strain>
    </source>
</reference>
<protein>
    <submittedName>
        <fullName evidence="2">Uncharacterized protein</fullName>
    </submittedName>
</protein>
<gene>
    <name evidence="2" type="ORF">GOCE00092_LOCUS19729</name>
</gene>
<accession>A0A7S1VE35</accession>
<proteinExistence type="predicted"/>
<sequence>MPKKQLHLFLVPAPGAKPEFLATLESDSKHWNDHELPPKVTLEGYTRDSWAWKPAPEIWRQAKSKSVDGRNKLVGFVKYLKDRKKCAYGRYSPTSVFVVTYQEQDGASAEALTCRFTNSMSQIPDIPFGKAKSKPQPAPAKSKPPVPTVVATNARSSSSAPKKKSGMLGNLLGAQKRTNVHLHNAPTKAKPLAVVKGGAGGAAPAGVAEGGGEARTAPQVFSDFRSEMEQKMLDFDIAENETELKIKISLAEITRGLDEEAKTRVNIETLKFMVIEQAEEVNEEWVANQEPSEFMDEATMIVYKEGHAPEDVLEEMNRVELTEDMRGQARALQDARRREEERKERQIDLANRAALQADDEDVAALNTKKRDRRTIEEIQRGFGGEELPNNKMAKM</sequence>
<organism evidence="2">
    <name type="scientific">Grammatophora oceanica</name>
    <dbReference type="NCBI Taxonomy" id="210454"/>
    <lineage>
        <taxon>Eukaryota</taxon>
        <taxon>Sar</taxon>
        <taxon>Stramenopiles</taxon>
        <taxon>Ochrophyta</taxon>
        <taxon>Bacillariophyta</taxon>
        <taxon>Fragilariophyceae</taxon>
        <taxon>Fragilariophycidae</taxon>
        <taxon>Rhabdonematales</taxon>
        <taxon>Grammatophoraceae</taxon>
        <taxon>Grammatophora</taxon>
    </lineage>
</organism>
<dbReference type="AlphaFoldDB" id="A0A7S1VE35"/>
<dbReference type="EMBL" id="HBGK01038031">
    <property type="protein sequence ID" value="CAD9296956.1"/>
    <property type="molecule type" value="Transcribed_RNA"/>
</dbReference>